<dbReference type="AlphaFoldDB" id="A0AAV5LIL0"/>
<proteinExistence type="predicted"/>
<feature type="region of interest" description="Disordered" evidence="3">
    <location>
        <begin position="41"/>
        <end position="72"/>
    </location>
</feature>
<feature type="domain" description="HTH La-type RNA-binding" evidence="4">
    <location>
        <begin position="68"/>
        <end position="114"/>
    </location>
</feature>
<evidence type="ECO:0000256" key="1">
    <source>
        <dbReference type="ARBA" id="ARBA00022884"/>
    </source>
</evidence>
<dbReference type="Pfam" id="PF05383">
    <property type="entry name" value="La"/>
    <property type="match status" value="1"/>
</dbReference>
<dbReference type="PROSITE" id="PS50961">
    <property type="entry name" value="HTH_LA"/>
    <property type="match status" value="1"/>
</dbReference>
<dbReference type="InterPro" id="IPR006630">
    <property type="entry name" value="La_HTH"/>
</dbReference>
<dbReference type="PANTHER" id="PTHR22792">
    <property type="entry name" value="LUPUS LA PROTEIN-RELATED"/>
    <property type="match status" value="1"/>
</dbReference>
<dbReference type="PANTHER" id="PTHR22792:SF159">
    <property type="entry name" value="LA-RELATED PROTEIN 1B-RELATED"/>
    <property type="match status" value="1"/>
</dbReference>
<comment type="caution">
    <text evidence="5">The sequence shown here is derived from an EMBL/GenBank/DDBJ whole genome shotgun (WGS) entry which is preliminary data.</text>
</comment>
<accession>A0AAV5LIL0</accession>
<sequence length="114" mass="12857">MDCQEAPATATIADIPTPPHGSPDFIPVGFPDVILPEILSPTSDEYHDHDNEHGQDHDHNQENSSGAGVPTDDLKHKIIKQVEYYFSDENLPTDKYLMSFVYHYAYVYHKAVIC</sequence>
<feature type="region of interest" description="Disordered" evidence="3">
    <location>
        <begin position="1"/>
        <end position="24"/>
    </location>
</feature>
<evidence type="ECO:0000259" key="4">
    <source>
        <dbReference type="PROSITE" id="PS50961"/>
    </source>
</evidence>
<dbReference type="Gene3D" id="1.10.10.10">
    <property type="entry name" value="Winged helix-like DNA-binding domain superfamily/Winged helix DNA-binding domain"/>
    <property type="match status" value="1"/>
</dbReference>
<gene>
    <name evidence="5" type="ORF">SLEP1_g45055</name>
</gene>
<reference evidence="5 6" key="1">
    <citation type="journal article" date="2021" name="Commun. Biol.">
        <title>The genome of Shorea leprosula (Dipterocarpaceae) highlights the ecological relevance of drought in aseasonal tropical rainforests.</title>
        <authorList>
            <person name="Ng K.K.S."/>
            <person name="Kobayashi M.J."/>
            <person name="Fawcett J.A."/>
            <person name="Hatakeyama M."/>
            <person name="Paape T."/>
            <person name="Ng C.H."/>
            <person name="Ang C.C."/>
            <person name="Tnah L.H."/>
            <person name="Lee C.T."/>
            <person name="Nishiyama T."/>
            <person name="Sese J."/>
            <person name="O'Brien M.J."/>
            <person name="Copetti D."/>
            <person name="Mohd Noor M.I."/>
            <person name="Ong R.C."/>
            <person name="Putra M."/>
            <person name="Sireger I.Z."/>
            <person name="Indrioko S."/>
            <person name="Kosugi Y."/>
            <person name="Izuno A."/>
            <person name="Isagi Y."/>
            <person name="Lee S.L."/>
            <person name="Shimizu K.K."/>
        </authorList>
    </citation>
    <scope>NUCLEOTIDE SEQUENCE [LARGE SCALE GENOMIC DNA]</scope>
    <source>
        <strain evidence="5">214</strain>
    </source>
</reference>
<evidence type="ECO:0000256" key="2">
    <source>
        <dbReference type="PROSITE-ProRule" id="PRU00332"/>
    </source>
</evidence>
<evidence type="ECO:0000313" key="6">
    <source>
        <dbReference type="Proteomes" id="UP001054252"/>
    </source>
</evidence>
<dbReference type="SUPFAM" id="SSF46785">
    <property type="entry name" value="Winged helix' DNA-binding domain"/>
    <property type="match status" value="1"/>
</dbReference>
<dbReference type="GO" id="GO:0005634">
    <property type="term" value="C:nucleus"/>
    <property type="evidence" value="ECO:0007669"/>
    <property type="project" value="TreeGrafter"/>
</dbReference>
<dbReference type="EMBL" id="BPVZ01000119">
    <property type="protein sequence ID" value="GKV36974.1"/>
    <property type="molecule type" value="Genomic_DNA"/>
</dbReference>
<name>A0AAV5LIL0_9ROSI</name>
<protein>
    <recommendedName>
        <fullName evidence="4">HTH La-type RNA-binding domain-containing protein</fullName>
    </recommendedName>
</protein>
<evidence type="ECO:0000256" key="3">
    <source>
        <dbReference type="SAM" id="MobiDB-lite"/>
    </source>
</evidence>
<keyword evidence="6" id="KW-1185">Reference proteome</keyword>
<feature type="compositionally biased region" description="Low complexity" evidence="3">
    <location>
        <begin position="1"/>
        <end position="15"/>
    </location>
</feature>
<feature type="compositionally biased region" description="Basic and acidic residues" evidence="3">
    <location>
        <begin position="44"/>
        <end position="61"/>
    </location>
</feature>
<dbReference type="InterPro" id="IPR045180">
    <property type="entry name" value="La_dom_prot"/>
</dbReference>
<dbReference type="Proteomes" id="UP001054252">
    <property type="component" value="Unassembled WGS sequence"/>
</dbReference>
<keyword evidence="1 2" id="KW-0694">RNA-binding</keyword>
<organism evidence="5 6">
    <name type="scientific">Rubroshorea leprosula</name>
    <dbReference type="NCBI Taxonomy" id="152421"/>
    <lineage>
        <taxon>Eukaryota</taxon>
        <taxon>Viridiplantae</taxon>
        <taxon>Streptophyta</taxon>
        <taxon>Embryophyta</taxon>
        <taxon>Tracheophyta</taxon>
        <taxon>Spermatophyta</taxon>
        <taxon>Magnoliopsida</taxon>
        <taxon>eudicotyledons</taxon>
        <taxon>Gunneridae</taxon>
        <taxon>Pentapetalae</taxon>
        <taxon>rosids</taxon>
        <taxon>malvids</taxon>
        <taxon>Malvales</taxon>
        <taxon>Dipterocarpaceae</taxon>
        <taxon>Rubroshorea</taxon>
    </lineage>
</organism>
<evidence type="ECO:0000313" key="5">
    <source>
        <dbReference type="EMBL" id="GKV36974.1"/>
    </source>
</evidence>
<dbReference type="InterPro" id="IPR036390">
    <property type="entry name" value="WH_DNA-bd_sf"/>
</dbReference>
<dbReference type="GO" id="GO:0003729">
    <property type="term" value="F:mRNA binding"/>
    <property type="evidence" value="ECO:0007669"/>
    <property type="project" value="TreeGrafter"/>
</dbReference>
<dbReference type="InterPro" id="IPR036388">
    <property type="entry name" value="WH-like_DNA-bd_sf"/>
</dbReference>